<dbReference type="CDD" id="cd10719">
    <property type="entry name" value="DnaJ_zf"/>
    <property type="match status" value="1"/>
</dbReference>
<evidence type="ECO:0000256" key="6">
    <source>
        <dbReference type="ARBA" id="ARBA00022833"/>
    </source>
</evidence>
<gene>
    <name evidence="11 15" type="primary">dnaJ</name>
    <name evidence="15" type="ORF">CXP39_02365</name>
</gene>
<dbReference type="Pfam" id="PF00226">
    <property type="entry name" value="DnaJ"/>
    <property type="match status" value="1"/>
</dbReference>
<comment type="cofactor">
    <cofactor evidence="11">
        <name>Zn(2+)</name>
        <dbReference type="ChEBI" id="CHEBI:29105"/>
    </cofactor>
    <text evidence="11">Binds 2 Zn(2+) ions per monomer.</text>
</comment>
<protein>
    <recommendedName>
        <fullName evidence="10 11">Chaperone protein DnaJ</fullName>
    </recommendedName>
</protein>
<dbReference type="SUPFAM" id="SSF57938">
    <property type="entry name" value="DnaJ/Hsp40 cysteine-rich domain"/>
    <property type="match status" value="1"/>
</dbReference>
<keyword evidence="1 11" id="KW-0963">Cytoplasm</keyword>
<feature type="repeat" description="CXXCXGXG motif" evidence="11">
    <location>
        <begin position="204"/>
        <end position="211"/>
    </location>
</feature>
<comment type="similarity">
    <text evidence="9 11">Belongs to the DnaJ family.</text>
</comment>
<sequence length="366" mass="40789">MAEKRDYYEVLGVSKTATEQEIKKAYRTLAKQYHPDVNKAQDAEEKFKEINEAASILLDAEKREKYDRFGHAGVDGQAGSGFSGFEDFFGGGSSFFGDMFGDMFGTNQQQRRGPARGEDIVIELTLNFKELMFGANREVTLNLLTKCQLCNGIGAPNASDIHTCQRCGGKGTILSHQQMGPFQFQSQATCPECRGMGKRIDNKCRDCNGHGKTKRKRSIDIPVPRGMRPGQQMILQGYGHACETEGPNGNIYVNIKVASSKTFSILGSSDVLMRYNISYLDAILGNQITIDTYEGQIKVKVPKGINSGEKIKVPNRGLYKDTKHEKRGDLVIQVNIAVPTSISKKEKELFEKIEQETDFKTRNILE</sequence>
<dbReference type="Gene3D" id="1.10.287.110">
    <property type="entry name" value="DnaJ domain"/>
    <property type="match status" value="1"/>
</dbReference>
<comment type="function">
    <text evidence="11">Participates actively in the response to hyperosmotic and heat shock by preventing the aggregation of stress-denatured proteins and by disaggregating proteins, also in an autonomous, DnaK-independent fashion. Unfolded proteins bind initially to DnaJ; upon interaction with the DnaJ-bound protein, DnaK hydrolyzes its bound ATP, resulting in the formation of a stable complex. GrpE releases ADP from DnaK; ATP binding to DnaK triggers the release of the substrate protein, thus completing the reaction cycle. Several rounds of ATP-dependent interactions between DnaJ, DnaK and GrpE are required for fully efficient folding. Also involved, together with DnaK and GrpE, in the DNA replication of plasmids through activation of initiation proteins.</text>
</comment>
<evidence type="ECO:0000313" key="15">
    <source>
        <dbReference type="EMBL" id="AUF83634.1"/>
    </source>
</evidence>
<organism evidence="15 16">
    <name type="scientific">Mesoplasma syrphidae</name>
    <dbReference type="NCBI Taxonomy" id="225999"/>
    <lineage>
        <taxon>Bacteria</taxon>
        <taxon>Bacillati</taxon>
        <taxon>Mycoplasmatota</taxon>
        <taxon>Mollicutes</taxon>
        <taxon>Entomoplasmatales</taxon>
        <taxon>Entomoplasmataceae</taxon>
        <taxon>Mesoplasma</taxon>
    </lineage>
</organism>
<evidence type="ECO:0000256" key="8">
    <source>
        <dbReference type="ARBA" id="ARBA00023186"/>
    </source>
</evidence>
<dbReference type="SMART" id="SM00271">
    <property type="entry name" value="DnaJ"/>
    <property type="match status" value="1"/>
</dbReference>
<evidence type="ECO:0000256" key="4">
    <source>
        <dbReference type="ARBA" id="ARBA00022737"/>
    </source>
</evidence>
<evidence type="ECO:0000256" key="9">
    <source>
        <dbReference type="ARBA" id="ARBA00061004"/>
    </source>
</evidence>
<dbReference type="GO" id="GO:0005737">
    <property type="term" value="C:cytoplasm"/>
    <property type="evidence" value="ECO:0007669"/>
    <property type="project" value="UniProtKB-SubCell"/>
</dbReference>
<dbReference type="GO" id="GO:0042026">
    <property type="term" value="P:protein refolding"/>
    <property type="evidence" value="ECO:0007669"/>
    <property type="project" value="TreeGrafter"/>
</dbReference>
<evidence type="ECO:0000259" key="14">
    <source>
        <dbReference type="PROSITE" id="PS51188"/>
    </source>
</evidence>
<dbReference type="NCBIfam" id="TIGR02349">
    <property type="entry name" value="DnaJ_bact"/>
    <property type="match status" value="1"/>
</dbReference>
<dbReference type="GO" id="GO:0031072">
    <property type="term" value="F:heat shock protein binding"/>
    <property type="evidence" value="ECO:0007669"/>
    <property type="project" value="InterPro"/>
</dbReference>
<feature type="binding site" evidence="11">
    <location>
        <position position="204"/>
    </location>
    <ligand>
        <name>Zn(2+)</name>
        <dbReference type="ChEBI" id="CHEBI:29105"/>
        <label>1</label>
    </ligand>
</feature>
<dbReference type="SUPFAM" id="SSF49493">
    <property type="entry name" value="HSP40/DnaJ peptide-binding domain"/>
    <property type="match status" value="2"/>
</dbReference>
<dbReference type="GO" id="GO:0006260">
    <property type="term" value="P:DNA replication"/>
    <property type="evidence" value="ECO:0007669"/>
    <property type="project" value="UniProtKB-KW"/>
</dbReference>
<dbReference type="InterPro" id="IPR036410">
    <property type="entry name" value="HSP_DnaJ_Cys-rich_dom_sf"/>
</dbReference>
<feature type="repeat" description="CXXCXGXG motif" evidence="11">
    <location>
        <begin position="164"/>
        <end position="171"/>
    </location>
</feature>
<dbReference type="InterPro" id="IPR012724">
    <property type="entry name" value="DnaJ"/>
</dbReference>
<dbReference type="InterPro" id="IPR001305">
    <property type="entry name" value="HSP_DnaJ_Cys-rich_dom"/>
</dbReference>
<dbReference type="EMBL" id="CP025257">
    <property type="protein sequence ID" value="AUF83634.1"/>
    <property type="molecule type" value="Genomic_DNA"/>
</dbReference>
<dbReference type="FunFam" id="2.10.230.10:FF:000002">
    <property type="entry name" value="Molecular chaperone DnaJ"/>
    <property type="match status" value="1"/>
</dbReference>
<dbReference type="FunFam" id="1.10.287.110:FF:000031">
    <property type="entry name" value="Molecular chaperone DnaJ"/>
    <property type="match status" value="1"/>
</dbReference>
<keyword evidence="4 11" id="KW-0677">Repeat</keyword>
<keyword evidence="8 11" id="KW-0143">Chaperone</keyword>
<dbReference type="PANTHER" id="PTHR43096">
    <property type="entry name" value="DNAJ HOMOLOG 1, MITOCHONDRIAL-RELATED"/>
    <property type="match status" value="1"/>
</dbReference>
<proteinExistence type="inferred from homology"/>
<evidence type="ECO:0000256" key="12">
    <source>
        <dbReference type="PROSITE-ProRule" id="PRU00546"/>
    </source>
</evidence>
<feature type="binding site" evidence="11">
    <location>
        <position position="207"/>
    </location>
    <ligand>
        <name>Zn(2+)</name>
        <dbReference type="ChEBI" id="CHEBI:29105"/>
        <label>1</label>
    </ligand>
</feature>
<dbReference type="InterPro" id="IPR002939">
    <property type="entry name" value="DnaJ_C"/>
</dbReference>
<dbReference type="PANTHER" id="PTHR43096:SF10">
    <property type="entry name" value="CHAPERONE PROTEIN DNAJ A6, CHLOROPLASTIC"/>
    <property type="match status" value="1"/>
</dbReference>
<dbReference type="AlphaFoldDB" id="A0A2K9CDA2"/>
<dbReference type="Proteomes" id="UP000233419">
    <property type="component" value="Chromosome"/>
</dbReference>
<evidence type="ECO:0000256" key="3">
    <source>
        <dbReference type="ARBA" id="ARBA00022723"/>
    </source>
</evidence>
<feature type="repeat" description="CXXCXGXG motif" evidence="11">
    <location>
        <begin position="147"/>
        <end position="154"/>
    </location>
</feature>
<keyword evidence="7 11" id="KW-0346">Stress response</keyword>
<dbReference type="InterPro" id="IPR036869">
    <property type="entry name" value="J_dom_sf"/>
</dbReference>
<evidence type="ECO:0000313" key="16">
    <source>
        <dbReference type="Proteomes" id="UP000233419"/>
    </source>
</evidence>
<dbReference type="InterPro" id="IPR008971">
    <property type="entry name" value="HSP40/DnaJ_pept-bd"/>
</dbReference>
<feature type="binding site" evidence="11">
    <location>
        <position position="164"/>
    </location>
    <ligand>
        <name>Zn(2+)</name>
        <dbReference type="ChEBI" id="CHEBI:29105"/>
        <label>2</label>
    </ligand>
</feature>
<evidence type="ECO:0000256" key="5">
    <source>
        <dbReference type="ARBA" id="ARBA00022771"/>
    </source>
</evidence>
<dbReference type="InterPro" id="IPR001623">
    <property type="entry name" value="DnaJ_domain"/>
</dbReference>
<evidence type="ECO:0000256" key="10">
    <source>
        <dbReference type="ARBA" id="ARBA00067609"/>
    </source>
</evidence>
<dbReference type="Gene3D" id="2.60.260.20">
    <property type="entry name" value="Urease metallochaperone UreE, N-terminal domain"/>
    <property type="match status" value="2"/>
</dbReference>
<keyword evidence="3 11" id="KW-0479">Metal-binding</keyword>
<evidence type="ECO:0000259" key="13">
    <source>
        <dbReference type="PROSITE" id="PS50076"/>
    </source>
</evidence>
<accession>A0A2K9CDA2</accession>
<evidence type="ECO:0000256" key="1">
    <source>
        <dbReference type="ARBA" id="ARBA00022490"/>
    </source>
</evidence>
<evidence type="ECO:0000256" key="11">
    <source>
        <dbReference type="HAMAP-Rule" id="MF_01152"/>
    </source>
</evidence>
<comment type="subcellular location">
    <subcellularLocation>
        <location evidence="11">Cytoplasm</location>
    </subcellularLocation>
</comment>
<comment type="domain">
    <text evidence="11">The J domain is necessary and sufficient to stimulate DnaK ATPase activity. Zinc center 1 plays an important role in the autonomous, DnaK-independent chaperone activity of DnaJ. Zinc center 2 is essential for interaction with DnaK and for DnaJ activity.</text>
</comment>
<feature type="binding site" evidence="11">
    <location>
        <position position="193"/>
    </location>
    <ligand>
        <name>Zn(2+)</name>
        <dbReference type="ChEBI" id="CHEBI:29105"/>
        <label>2</label>
    </ligand>
</feature>
<keyword evidence="5 11" id="KW-0863">Zinc-finger</keyword>
<dbReference type="SUPFAM" id="SSF46565">
    <property type="entry name" value="Chaperone J-domain"/>
    <property type="match status" value="1"/>
</dbReference>
<dbReference type="Gene3D" id="2.10.230.10">
    <property type="entry name" value="Heat shock protein DnaJ, cysteine-rich domain"/>
    <property type="match status" value="1"/>
</dbReference>
<dbReference type="RefSeq" id="WP_027048016.1">
    <property type="nucleotide sequence ID" value="NZ_CP025257.1"/>
</dbReference>
<feature type="binding site" evidence="11">
    <location>
        <position position="190"/>
    </location>
    <ligand>
        <name>Zn(2+)</name>
        <dbReference type="ChEBI" id="CHEBI:29105"/>
        <label>2</label>
    </ligand>
</feature>
<dbReference type="CDD" id="cd10747">
    <property type="entry name" value="DnaJ_C"/>
    <property type="match status" value="1"/>
</dbReference>
<comment type="subunit">
    <text evidence="11">Homodimer.</text>
</comment>
<feature type="zinc finger region" description="CR-type" evidence="12">
    <location>
        <begin position="134"/>
        <end position="216"/>
    </location>
</feature>
<keyword evidence="16" id="KW-1185">Reference proteome</keyword>
<dbReference type="Pfam" id="PF01556">
    <property type="entry name" value="DnaJ_C"/>
    <property type="match status" value="1"/>
</dbReference>
<dbReference type="GO" id="GO:0005524">
    <property type="term" value="F:ATP binding"/>
    <property type="evidence" value="ECO:0007669"/>
    <property type="project" value="InterPro"/>
</dbReference>
<feature type="binding site" evidence="11">
    <location>
        <position position="147"/>
    </location>
    <ligand>
        <name>Zn(2+)</name>
        <dbReference type="ChEBI" id="CHEBI:29105"/>
        <label>1</label>
    </ligand>
</feature>
<dbReference type="GO" id="GO:0008270">
    <property type="term" value="F:zinc ion binding"/>
    <property type="evidence" value="ECO:0007669"/>
    <property type="project" value="UniProtKB-UniRule"/>
</dbReference>
<dbReference type="OrthoDB" id="9779889at2"/>
<name>A0A2K9CDA2_9MOLU</name>
<feature type="binding site" evidence="11">
    <location>
        <position position="150"/>
    </location>
    <ligand>
        <name>Zn(2+)</name>
        <dbReference type="ChEBI" id="CHEBI:29105"/>
        <label>1</label>
    </ligand>
</feature>
<dbReference type="PROSITE" id="PS50076">
    <property type="entry name" value="DNAJ_2"/>
    <property type="match status" value="1"/>
</dbReference>
<dbReference type="GO" id="GO:0009408">
    <property type="term" value="P:response to heat"/>
    <property type="evidence" value="ECO:0007669"/>
    <property type="project" value="InterPro"/>
</dbReference>
<feature type="domain" description="J" evidence="13">
    <location>
        <begin position="6"/>
        <end position="70"/>
    </location>
</feature>
<reference evidence="15 16" key="1">
    <citation type="submission" date="2017-12" db="EMBL/GenBank/DDBJ databases">
        <title>Mesoplasma syrphidae YJS, Complete Genome.</title>
        <authorList>
            <person name="Knight T.F."/>
            <person name="Citino T."/>
            <person name="Rubinstein R."/>
            <person name="Neuschaefer Z."/>
        </authorList>
    </citation>
    <scope>NUCLEOTIDE SEQUENCE [LARGE SCALE GENOMIC DNA]</scope>
    <source>
        <strain evidence="15 16">YJS</strain>
    </source>
</reference>
<dbReference type="CDD" id="cd06257">
    <property type="entry name" value="DnaJ"/>
    <property type="match status" value="1"/>
</dbReference>
<keyword evidence="2 11" id="KW-0235">DNA replication</keyword>
<evidence type="ECO:0000256" key="7">
    <source>
        <dbReference type="ARBA" id="ARBA00023016"/>
    </source>
</evidence>
<feature type="repeat" description="CXXCXGXG motif" evidence="11">
    <location>
        <begin position="190"/>
        <end position="197"/>
    </location>
</feature>
<feature type="domain" description="CR-type" evidence="14">
    <location>
        <begin position="134"/>
        <end position="216"/>
    </location>
</feature>
<dbReference type="PROSITE" id="PS51188">
    <property type="entry name" value="ZF_CR"/>
    <property type="match status" value="1"/>
</dbReference>
<dbReference type="PRINTS" id="PR00625">
    <property type="entry name" value="JDOMAIN"/>
</dbReference>
<dbReference type="GO" id="GO:0051082">
    <property type="term" value="F:unfolded protein binding"/>
    <property type="evidence" value="ECO:0007669"/>
    <property type="project" value="UniProtKB-UniRule"/>
</dbReference>
<dbReference type="HAMAP" id="MF_01152">
    <property type="entry name" value="DnaJ"/>
    <property type="match status" value="1"/>
</dbReference>
<keyword evidence="6 11" id="KW-0862">Zinc</keyword>
<dbReference type="Pfam" id="PF00684">
    <property type="entry name" value="DnaJ_CXXCXGXG"/>
    <property type="match status" value="1"/>
</dbReference>
<evidence type="ECO:0000256" key="2">
    <source>
        <dbReference type="ARBA" id="ARBA00022705"/>
    </source>
</evidence>
<feature type="binding site" evidence="11">
    <location>
        <position position="167"/>
    </location>
    <ligand>
        <name>Zn(2+)</name>
        <dbReference type="ChEBI" id="CHEBI:29105"/>
        <label>2</label>
    </ligand>
</feature>
<dbReference type="NCBIfam" id="NF008035">
    <property type="entry name" value="PRK10767.1"/>
    <property type="match status" value="1"/>
</dbReference>
<dbReference type="KEGG" id="msyr:CXP39_02365"/>